<dbReference type="Proteomes" id="UP001341135">
    <property type="component" value="Chromosome"/>
</dbReference>
<dbReference type="PANTHER" id="PTHR43027:SF1">
    <property type="entry name" value="DOXORUBICIN RESISTANCE ABC TRANSPORTER PERMEASE PROTEIN DRRC-RELATED"/>
    <property type="match status" value="1"/>
</dbReference>
<dbReference type="InterPro" id="IPR052902">
    <property type="entry name" value="ABC-2_transporter"/>
</dbReference>
<feature type="transmembrane region" description="Helical" evidence="5">
    <location>
        <begin position="313"/>
        <end position="330"/>
    </location>
</feature>
<keyword evidence="3 5" id="KW-1133">Transmembrane helix</keyword>
<dbReference type="Gene3D" id="3.40.1710.10">
    <property type="entry name" value="abc type-2 transporter like domain"/>
    <property type="match status" value="1"/>
</dbReference>
<feature type="transmembrane region" description="Helical" evidence="5">
    <location>
        <begin position="278"/>
        <end position="301"/>
    </location>
</feature>
<evidence type="ECO:0000256" key="4">
    <source>
        <dbReference type="ARBA" id="ARBA00023136"/>
    </source>
</evidence>
<evidence type="ECO:0000259" key="6">
    <source>
        <dbReference type="PROSITE" id="PS51012"/>
    </source>
</evidence>
<dbReference type="RefSeq" id="WP_338249723.1">
    <property type="nucleotide sequence ID" value="NZ_AP028907.1"/>
</dbReference>
<evidence type="ECO:0000256" key="5">
    <source>
        <dbReference type="SAM" id="Phobius"/>
    </source>
</evidence>
<feature type="domain" description="ABC transmembrane type-2" evidence="6">
    <location>
        <begin position="160"/>
        <end position="395"/>
    </location>
</feature>
<feature type="transmembrane region" description="Helical" evidence="5">
    <location>
        <begin position="241"/>
        <end position="266"/>
    </location>
</feature>
<comment type="subcellular location">
    <subcellularLocation>
        <location evidence="1">Membrane</location>
        <topology evidence="1">Multi-pass membrane protein</topology>
    </subcellularLocation>
</comment>
<evidence type="ECO:0000256" key="2">
    <source>
        <dbReference type="ARBA" id="ARBA00022692"/>
    </source>
</evidence>
<sequence>MGFLAGYLAAQLRILLRSRSTLFWVVVFPLIMTLLFTSLWGKPATPKIDLGLVVEDEHTAIVEGIVRGINATPMVDDLIVLDSREELLEQLRAPPPRGVDVGIVVPQGFSRNISTGRQACLELLYLDTPSSWTNTSLAIARGIVDELSRRIREHFLEAALRYTPQQYRPYVVALAEPVKVRVEPVEPETAVTEAQVKAWIALSMAVVEALFIGLLVGATSFHEEKRLGMLPALLSSPLGSWSLLAARLLTALLYTGIASAVAIAAGALAGAEYSASPAAVAVAAAMIALATLFSASIGLVISGLAKRQEAAEAMANAVAFPLMFIGGIWVPKWMLPPLLQRLAEVLPVSRMADAARAVIVYGQGPGEALAEHTPPTVLAATAVFLAIGVLLYRRLLEKSIEHPG</sequence>
<organism evidence="7 8">
    <name type="scientific">Pyrodictium abyssi</name>
    <dbReference type="NCBI Taxonomy" id="54256"/>
    <lineage>
        <taxon>Archaea</taxon>
        <taxon>Thermoproteota</taxon>
        <taxon>Thermoprotei</taxon>
        <taxon>Desulfurococcales</taxon>
        <taxon>Pyrodictiaceae</taxon>
        <taxon>Pyrodictium</taxon>
    </lineage>
</organism>
<evidence type="ECO:0000256" key="3">
    <source>
        <dbReference type="ARBA" id="ARBA00022989"/>
    </source>
</evidence>
<protein>
    <recommendedName>
        <fullName evidence="6">ABC transmembrane type-2 domain-containing protein</fullName>
    </recommendedName>
</protein>
<reference evidence="7 8" key="1">
    <citation type="submission" date="2023-09" db="EMBL/GenBank/DDBJ databases">
        <title>Pyrofollis japonicus gen. nov. sp. nov., a novel member of the family Pyrodictiaceae isolated from the Iheya North hydrothermal field.</title>
        <authorList>
            <person name="Miyazaki U."/>
            <person name="Sanari M."/>
            <person name="Tame A."/>
            <person name="Kitajima M."/>
            <person name="Okamoto A."/>
            <person name="Sawayama S."/>
            <person name="Miyazaki J."/>
            <person name="Takai K."/>
            <person name="Nakagawa S."/>
        </authorList>
    </citation>
    <scope>NUCLEOTIDE SEQUENCE [LARGE SCALE GENOMIC DNA]</scope>
    <source>
        <strain evidence="7 8">AV2</strain>
    </source>
</reference>
<evidence type="ECO:0000313" key="8">
    <source>
        <dbReference type="Proteomes" id="UP001341135"/>
    </source>
</evidence>
<dbReference type="EMBL" id="AP028907">
    <property type="protein sequence ID" value="BES82420.1"/>
    <property type="molecule type" value="Genomic_DNA"/>
</dbReference>
<feature type="transmembrane region" description="Helical" evidence="5">
    <location>
        <begin position="375"/>
        <end position="392"/>
    </location>
</feature>
<keyword evidence="2 5" id="KW-0812">Transmembrane</keyword>
<accession>A0ABM8J0M7</accession>
<gene>
    <name evidence="7" type="ORF">PABY_19870</name>
</gene>
<name>A0ABM8J0M7_9CREN</name>
<evidence type="ECO:0000256" key="1">
    <source>
        <dbReference type="ARBA" id="ARBA00004141"/>
    </source>
</evidence>
<dbReference type="PROSITE" id="PS51012">
    <property type="entry name" value="ABC_TM2"/>
    <property type="match status" value="1"/>
</dbReference>
<keyword evidence="4 5" id="KW-0472">Membrane</keyword>
<evidence type="ECO:0000313" key="7">
    <source>
        <dbReference type="EMBL" id="BES82420.1"/>
    </source>
</evidence>
<feature type="transmembrane region" description="Helical" evidence="5">
    <location>
        <begin position="21"/>
        <end position="40"/>
    </location>
</feature>
<dbReference type="InterPro" id="IPR047817">
    <property type="entry name" value="ABC2_TM_bact-type"/>
</dbReference>
<dbReference type="PANTHER" id="PTHR43027">
    <property type="entry name" value="DOXORUBICIN RESISTANCE ABC TRANSPORTER PERMEASE PROTEIN DRRC-RELATED"/>
    <property type="match status" value="1"/>
</dbReference>
<dbReference type="GeneID" id="89289985"/>
<proteinExistence type="predicted"/>
<dbReference type="Pfam" id="PF12698">
    <property type="entry name" value="ABC2_membrane_3"/>
    <property type="match status" value="1"/>
</dbReference>
<keyword evidence="8" id="KW-1185">Reference proteome</keyword>
<feature type="transmembrane region" description="Helical" evidence="5">
    <location>
        <begin position="198"/>
        <end position="221"/>
    </location>
</feature>
<dbReference type="InterPro" id="IPR013525">
    <property type="entry name" value="ABC2_TM"/>
</dbReference>